<dbReference type="SMART" id="SM00185">
    <property type="entry name" value="ARM"/>
    <property type="match status" value="4"/>
</dbReference>
<protein>
    <recommendedName>
        <fullName evidence="5">Protein HGH1 homolog</fullName>
    </recommendedName>
</protein>
<dbReference type="Proteomes" id="UP001515480">
    <property type="component" value="Unassembled WGS sequence"/>
</dbReference>
<dbReference type="PROSITE" id="PS50176">
    <property type="entry name" value="ARM_REPEAT"/>
    <property type="match status" value="3"/>
</dbReference>
<feature type="repeat" description="ARM" evidence="1">
    <location>
        <begin position="162"/>
        <end position="216"/>
    </location>
</feature>
<feature type="compositionally biased region" description="Basic and acidic residues" evidence="2">
    <location>
        <begin position="29"/>
        <end position="42"/>
    </location>
</feature>
<dbReference type="Gene3D" id="1.25.10.10">
    <property type="entry name" value="Leucine-rich Repeat Variant"/>
    <property type="match status" value="2"/>
</dbReference>
<name>A0AB34IVS7_PRYPA</name>
<dbReference type="PANTHER" id="PTHR23315">
    <property type="entry name" value="U BOX DOMAIN-CONTAINING"/>
    <property type="match status" value="1"/>
</dbReference>
<organism evidence="3 4">
    <name type="scientific">Prymnesium parvum</name>
    <name type="common">Toxic golden alga</name>
    <dbReference type="NCBI Taxonomy" id="97485"/>
    <lineage>
        <taxon>Eukaryota</taxon>
        <taxon>Haptista</taxon>
        <taxon>Haptophyta</taxon>
        <taxon>Prymnesiophyceae</taxon>
        <taxon>Prymnesiales</taxon>
        <taxon>Prymnesiaceae</taxon>
        <taxon>Prymnesium</taxon>
    </lineage>
</organism>
<proteinExistence type="predicted"/>
<dbReference type="InterPro" id="IPR000225">
    <property type="entry name" value="Armadillo"/>
</dbReference>
<sequence>MFEFGSDGELLDVAFDSESDDDSASTPRGTKERDHPGGSHAADDEVAAAAARYPSGNSVAQQVYGDGGLRVGTGPLALDWTSCVARLLAAPPSEKLRLARALGTFAQVQAHSDAMREAGAIDAAAALLRHGASEELEVAAAEVIRHLACANQRNRDAARAAGAIAPLVRMLRAAAAEAAAAEADLSDGGGAAVAAAAAALRNLSFHNGANRALIRSLDGLAPLLRIVACGAAGAGARRREAAYRAAGALENLAADDAENAAAIVEAGVVPAMKELLIGRGHADLSHKAARKQREALYRLVMMDRKLCAQRAVAEGAVDGESIRAVVRRKMLVLAELRGAAEVAVEEVVLRGTLAVVEMELRALARDAEWAHAVVSFTYALHHGASHQCNGMPDGAPAVS</sequence>
<evidence type="ECO:0000313" key="3">
    <source>
        <dbReference type="EMBL" id="KAL1507358.1"/>
    </source>
</evidence>
<reference evidence="3 4" key="1">
    <citation type="journal article" date="2024" name="Science">
        <title>Giant polyketide synthase enzymes in the biosynthesis of giant marine polyether toxins.</title>
        <authorList>
            <person name="Fallon T.R."/>
            <person name="Shende V.V."/>
            <person name="Wierzbicki I.H."/>
            <person name="Pendleton A.L."/>
            <person name="Watervoot N.F."/>
            <person name="Auber R.P."/>
            <person name="Gonzalez D.J."/>
            <person name="Wisecaver J.H."/>
            <person name="Moore B.S."/>
        </authorList>
    </citation>
    <scope>NUCLEOTIDE SEQUENCE [LARGE SCALE GENOMIC DNA]</scope>
    <source>
        <strain evidence="3 4">12B1</strain>
    </source>
</reference>
<dbReference type="AlphaFoldDB" id="A0AB34IVS7"/>
<dbReference type="InterPro" id="IPR011989">
    <property type="entry name" value="ARM-like"/>
</dbReference>
<dbReference type="InterPro" id="IPR016024">
    <property type="entry name" value="ARM-type_fold"/>
</dbReference>
<feature type="repeat" description="ARM" evidence="1">
    <location>
        <begin position="119"/>
        <end position="162"/>
    </location>
</feature>
<gene>
    <name evidence="3" type="ORF">AB1Y20_008204</name>
</gene>
<evidence type="ECO:0008006" key="5">
    <source>
        <dbReference type="Google" id="ProtNLM"/>
    </source>
</evidence>
<dbReference type="PANTHER" id="PTHR23315:SF7">
    <property type="entry name" value="U-BOX DOMAIN-CONTAINING PROTEIN 4"/>
    <property type="match status" value="1"/>
</dbReference>
<accession>A0AB34IVS7</accession>
<evidence type="ECO:0000256" key="2">
    <source>
        <dbReference type="SAM" id="MobiDB-lite"/>
    </source>
</evidence>
<keyword evidence="4" id="KW-1185">Reference proteome</keyword>
<evidence type="ECO:0000256" key="1">
    <source>
        <dbReference type="PROSITE-ProRule" id="PRU00259"/>
    </source>
</evidence>
<dbReference type="EMBL" id="JBGBPQ010000018">
    <property type="protein sequence ID" value="KAL1507358.1"/>
    <property type="molecule type" value="Genomic_DNA"/>
</dbReference>
<dbReference type="SUPFAM" id="SSF48371">
    <property type="entry name" value="ARM repeat"/>
    <property type="match status" value="1"/>
</dbReference>
<comment type="caution">
    <text evidence="3">The sequence shown here is derived from an EMBL/GenBank/DDBJ whole genome shotgun (WGS) entry which is preliminary data.</text>
</comment>
<feature type="repeat" description="ARM" evidence="1">
    <location>
        <begin position="218"/>
        <end position="267"/>
    </location>
</feature>
<feature type="region of interest" description="Disordered" evidence="2">
    <location>
        <begin position="1"/>
        <end position="42"/>
    </location>
</feature>
<evidence type="ECO:0000313" key="4">
    <source>
        <dbReference type="Proteomes" id="UP001515480"/>
    </source>
</evidence>